<dbReference type="PANTHER" id="PTHR22943">
    <property type="entry name" value="7-TRANSMEMBRANE DOMAIN RECEPTOR C.ELEGANS"/>
    <property type="match status" value="1"/>
</dbReference>
<dbReference type="Proteomes" id="UP001152747">
    <property type="component" value="Unassembled WGS sequence"/>
</dbReference>
<dbReference type="GO" id="GO:0042048">
    <property type="term" value="P:olfactory behavior"/>
    <property type="evidence" value="ECO:0007669"/>
    <property type="project" value="TreeGrafter"/>
</dbReference>
<gene>
    <name evidence="20" type="ORF">CAMP_LOCUS12546</name>
</gene>
<comment type="function">
    <text evidence="13">An odorant receptor which affects chemotaxis to the volatile odorant diacetyl. Specifies AWA neuronal cell fate via the odr-7 pathway.</text>
</comment>
<keyword evidence="10" id="KW-0675">Receptor</keyword>
<evidence type="ECO:0000256" key="9">
    <source>
        <dbReference type="ARBA" id="ARBA00023136"/>
    </source>
</evidence>
<evidence type="ECO:0000256" key="14">
    <source>
        <dbReference type="ARBA" id="ARBA00061678"/>
    </source>
</evidence>
<evidence type="ECO:0000256" key="19">
    <source>
        <dbReference type="SAM" id="Phobius"/>
    </source>
</evidence>
<evidence type="ECO:0000256" key="15">
    <source>
        <dbReference type="ARBA" id="ARBA00064300"/>
    </source>
</evidence>
<keyword evidence="12" id="KW-0966">Cell projection</keyword>
<keyword evidence="11" id="KW-0325">Glycoprotein</keyword>
<keyword evidence="6" id="KW-0552">Olfaction</keyword>
<feature type="transmembrane region" description="Helical" evidence="19">
    <location>
        <begin position="131"/>
        <end position="155"/>
    </location>
</feature>
<keyword evidence="4" id="KW-0716">Sensory transduction</keyword>
<evidence type="ECO:0000256" key="1">
    <source>
        <dbReference type="ARBA" id="ARBA00004272"/>
    </source>
</evidence>
<dbReference type="FunFam" id="1.20.1070.10:FF:000128">
    <property type="entry name" value="Seven TM Receptor"/>
    <property type="match status" value="1"/>
</dbReference>
<comment type="similarity">
    <text evidence="14">Belongs to the nematode receptor-like protein str family.</text>
</comment>
<keyword evidence="8" id="KW-0969">Cilium</keyword>
<dbReference type="OrthoDB" id="5809315at2759"/>
<evidence type="ECO:0000256" key="2">
    <source>
        <dbReference type="ARBA" id="ARBA00022475"/>
    </source>
</evidence>
<feature type="transmembrane region" description="Helical" evidence="19">
    <location>
        <begin position="206"/>
        <end position="225"/>
    </location>
</feature>
<evidence type="ECO:0000256" key="5">
    <source>
        <dbReference type="ARBA" id="ARBA00022692"/>
    </source>
</evidence>
<keyword evidence="7 19" id="KW-1133">Transmembrane helix</keyword>
<sequence length="350" mass="41004">MSDTHWNHALQISGQIGFTLSLISNTILIFLIHFRSNRQIGSYKYILMLFCVFTMFYSCVEMFLRPFLHIYDDTLFLIQRKYFDLGKTVTRVLSTTYCFCYAMSFTLFALQFLYRYIATCKAHLLHYFSGAWFLLWITATVSIALSWQIAAFFLFPQNARTEQSFRFICQNSYGIDASWADYMPYKYFYRDEFNERHPDYRNLLGILQHLIVIFGSFGVLFYCGFRTYSQMKSFKGVSNKTRHLQYQLFRALVVQTIFPMLFMYFPTGFLFACPILGWELGANTNYQVVITQLYPGIDPMIVLMLISDYRRSLWNIICLRKSLRPGNNSYTNAAGTSRITPATTLASTDN</sequence>
<name>A0A9P1ITB9_9PELO</name>
<dbReference type="Gene3D" id="1.20.1070.10">
    <property type="entry name" value="Rhodopsin 7-helix transmembrane proteins"/>
    <property type="match status" value="1"/>
</dbReference>
<evidence type="ECO:0000256" key="18">
    <source>
        <dbReference type="ARBA" id="ARBA00082489"/>
    </source>
</evidence>
<evidence type="ECO:0000256" key="4">
    <source>
        <dbReference type="ARBA" id="ARBA00022606"/>
    </source>
</evidence>
<dbReference type="EMBL" id="CANHGI010000005">
    <property type="protein sequence ID" value="CAI5449909.1"/>
    <property type="molecule type" value="Genomic_DNA"/>
</dbReference>
<evidence type="ECO:0000256" key="17">
    <source>
        <dbReference type="ARBA" id="ARBA00078653"/>
    </source>
</evidence>
<protein>
    <recommendedName>
        <fullName evidence="16">Serpentine receptor class r-10</fullName>
    </recommendedName>
    <alternativeName>
        <fullName evidence="17">Odorant response abnormal protein 10</fullName>
    </alternativeName>
    <alternativeName>
        <fullName evidence="18">Olfactory receptor 10</fullName>
    </alternativeName>
</protein>
<evidence type="ECO:0000256" key="13">
    <source>
        <dbReference type="ARBA" id="ARBA00054965"/>
    </source>
</evidence>
<evidence type="ECO:0000313" key="20">
    <source>
        <dbReference type="EMBL" id="CAI5449909.1"/>
    </source>
</evidence>
<dbReference type="AlphaFoldDB" id="A0A9P1ITB9"/>
<keyword evidence="2" id="KW-1003">Cell membrane</keyword>
<feature type="transmembrane region" description="Helical" evidence="19">
    <location>
        <begin position="88"/>
        <end position="110"/>
    </location>
</feature>
<comment type="subcellular location">
    <subcellularLocation>
        <location evidence="1">Cell projection</location>
        <location evidence="1">Cilium membrane</location>
        <topology evidence="1">Multi-pass membrane protein</topology>
    </subcellularLocation>
</comment>
<feature type="transmembrane region" description="Helical" evidence="19">
    <location>
        <begin position="246"/>
        <end position="265"/>
    </location>
</feature>
<evidence type="ECO:0000256" key="3">
    <source>
        <dbReference type="ARBA" id="ARBA00022500"/>
    </source>
</evidence>
<organism evidence="20 21">
    <name type="scientific">Caenorhabditis angaria</name>
    <dbReference type="NCBI Taxonomy" id="860376"/>
    <lineage>
        <taxon>Eukaryota</taxon>
        <taxon>Metazoa</taxon>
        <taxon>Ecdysozoa</taxon>
        <taxon>Nematoda</taxon>
        <taxon>Chromadorea</taxon>
        <taxon>Rhabditida</taxon>
        <taxon>Rhabditina</taxon>
        <taxon>Rhabditomorpha</taxon>
        <taxon>Rhabditoidea</taxon>
        <taxon>Rhabditidae</taxon>
        <taxon>Peloderinae</taxon>
        <taxon>Caenorhabditis</taxon>
    </lineage>
</organism>
<evidence type="ECO:0000256" key="8">
    <source>
        <dbReference type="ARBA" id="ARBA00023069"/>
    </source>
</evidence>
<evidence type="ECO:0000256" key="6">
    <source>
        <dbReference type="ARBA" id="ARBA00022725"/>
    </source>
</evidence>
<comment type="caution">
    <text evidence="20">The sequence shown here is derived from an EMBL/GenBank/DDBJ whole genome shotgun (WGS) entry which is preliminary data.</text>
</comment>
<accession>A0A9P1ITB9</accession>
<comment type="subunit">
    <text evidence="15">Interacts with odr-4.</text>
</comment>
<keyword evidence="3" id="KW-0145">Chemotaxis</keyword>
<evidence type="ECO:0000256" key="11">
    <source>
        <dbReference type="ARBA" id="ARBA00023180"/>
    </source>
</evidence>
<evidence type="ECO:0000256" key="10">
    <source>
        <dbReference type="ARBA" id="ARBA00023170"/>
    </source>
</evidence>
<feature type="transmembrane region" description="Helical" evidence="19">
    <location>
        <begin position="285"/>
        <end position="306"/>
    </location>
</feature>
<feature type="transmembrane region" description="Helical" evidence="19">
    <location>
        <begin position="12"/>
        <end position="34"/>
    </location>
</feature>
<dbReference type="GO" id="GO:0006935">
    <property type="term" value="P:chemotaxis"/>
    <property type="evidence" value="ECO:0007669"/>
    <property type="project" value="UniProtKB-KW"/>
</dbReference>
<reference evidence="20" key="1">
    <citation type="submission" date="2022-11" db="EMBL/GenBank/DDBJ databases">
        <authorList>
            <person name="Kikuchi T."/>
        </authorList>
    </citation>
    <scope>NUCLEOTIDE SEQUENCE</scope>
    <source>
        <strain evidence="20">PS1010</strain>
    </source>
</reference>
<dbReference type="GO" id="GO:0060170">
    <property type="term" value="C:ciliary membrane"/>
    <property type="evidence" value="ECO:0007669"/>
    <property type="project" value="UniProtKB-SubCell"/>
</dbReference>
<keyword evidence="9 19" id="KW-0472">Membrane</keyword>
<evidence type="ECO:0000256" key="16">
    <source>
        <dbReference type="ARBA" id="ARBA00067967"/>
    </source>
</evidence>
<dbReference type="GO" id="GO:0038022">
    <property type="term" value="F:G protein-coupled olfactory receptor activity"/>
    <property type="evidence" value="ECO:0007669"/>
    <property type="project" value="TreeGrafter"/>
</dbReference>
<evidence type="ECO:0000256" key="7">
    <source>
        <dbReference type="ARBA" id="ARBA00022989"/>
    </source>
</evidence>
<dbReference type="InterPro" id="IPR019428">
    <property type="entry name" value="7TM_GPCR_serpentine_rcpt_Str"/>
</dbReference>
<dbReference type="Pfam" id="PF10326">
    <property type="entry name" value="7TM_GPCR_Str"/>
    <property type="match status" value="1"/>
</dbReference>
<dbReference type="SUPFAM" id="SSF81321">
    <property type="entry name" value="Family A G protein-coupled receptor-like"/>
    <property type="match status" value="1"/>
</dbReference>
<feature type="transmembrane region" description="Helical" evidence="19">
    <location>
        <begin position="46"/>
        <end position="68"/>
    </location>
</feature>
<evidence type="ECO:0000313" key="21">
    <source>
        <dbReference type="Proteomes" id="UP001152747"/>
    </source>
</evidence>
<keyword evidence="5 19" id="KW-0812">Transmembrane</keyword>
<dbReference type="PANTHER" id="PTHR22943:SF71">
    <property type="entry name" value="SEVEN TM RECEPTOR"/>
    <property type="match status" value="1"/>
</dbReference>
<keyword evidence="21" id="KW-1185">Reference proteome</keyword>
<proteinExistence type="inferred from homology"/>
<evidence type="ECO:0000256" key="12">
    <source>
        <dbReference type="ARBA" id="ARBA00023273"/>
    </source>
</evidence>